<keyword evidence="2" id="KW-1185">Reference proteome</keyword>
<organism evidence="1 2">
    <name type="scientific">Phialocephala subalpina</name>
    <dbReference type="NCBI Taxonomy" id="576137"/>
    <lineage>
        <taxon>Eukaryota</taxon>
        <taxon>Fungi</taxon>
        <taxon>Dikarya</taxon>
        <taxon>Ascomycota</taxon>
        <taxon>Pezizomycotina</taxon>
        <taxon>Leotiomycetes</taxon>
        <taxon>Helotiales</taxon>
        <taxon>Mollisiaceae</taxon>
        <taxon>Phialocephala</taxon>
        <taxon>Phialocephala fortinii species complex</taxon>
    </lineage>
</organism>
<dbReference type="AlphaFoldDB" id="A0A1L7XL59"/>
<dbReference type="Proteomes" id="UP000184330">
    <property type="component" value="Unassembled WGS sequence"/>
</dbReference>
<dbReference type="Gene3D" id="3.80.10.10">
    <property type="entry name" value="Ribonuclease Inhibitor"/>
    <property type="match status" value="1"/>
</dbReference>
<accession>A0A1L7XL59</accession>
<dbReference type="EMBL" id="FJOG01000033">
    <property type="protein sequence ID" value="CZR65753.1"/>
    <property type="molecule type" value="Genomic_DNA"/>
</dbReference>
<protein>
    <recommendedName>
        <fullName evidence="3">F-box domain-containing protein</fullName>
    </recommendedName>
</protein>
<gene>
    <name evidence="1" type="ORF">PAC_15653</name>
</gene>
<evidence type="ECO:0008006" key="3">
    <source>
        <dbReference type="Google" id="ProtNLM"/>
    </source>
</evidence>
<evidence type="ECO:0000313" key="2">
    <source>
        <dbReference type="Proteomes" id="UP000184330"/>
    </source>
</evidence>
<sequence length="466" mass="52987">MLVYELDEDVLRIIVYLLSSRRIDVVHLALTCRALYAIAKRPNHLEIKLGSPQLQLLKRTLHENPGYGHLVQTLIFRTSGHSHQGEPHLDLHAFLQHLPNLQALKANTNMTPLLLSTLLSRDLKLRNTLRNIEIYDPSPDADKIFELICLPRLRRLKLRSPSKSLFSKPSITSISNPRTNFLELDLSCCDVNSQLVSEIFKHCRSLTAFSCILPFRLSTDNGIRRWFSPARCIEPVLLDFDKLTHLNLCIHTNIGLEHDQSRLDLSGFVALKSLVARAELFVAELGGKVSRDGLHTLFPRSLENLQLSFGFGTGIFYHLYPHYPDRNNKGRQRFIDNEIDPSSYQWITELAEHKSEYFPFLREIELRETIKGAGMKLWVEEWDLPLDVAGTFDEADVELRVLVRVETFAGQKQQTVLPTSPSIRLSGMEGPTKSIEGWQSDPATLGKAFLISVLANFLVHLLDSLA</sequence>
<reference evidence="1 2" key="1">
    <citation type="submission" date="2016-03" db="EMBL/GenBank/DDBJ databases">
        <authorList>
            <person name="Ploux O."/>
        </authorList>
    </citation>
    <scope>NUCLEOTIDE SEQUENCE [LARGE SCALE GENOMIC DNA]</scope>
    <source>
        <strain evidence="1 2">UAMH 11012</strain>
    </source>
</reference>
<dbReference type="InterPro" id="IPR032675">
    <property type="entry name" value="LRR_dom_sf"/>
</dbReference>
<proteinExistence type="predicted"/>
<dbReference type="OrthoDB" id="3522729at2759"/>
<name>A0A1L7XL59_9HELO</name>
<evidence type="ECO:0000313" key="1">
    <source>
        <dbReference type="EMBL" id="CZR65753.1"/>
    </source>
</evidence>